<keyword evidence="3" id="KW-1003">Cell membrane</keyword>
<evidence type="ECO:0000313" key="10">
    <source>
        <dbReference type="Proteomes" id="UP000245202"/>
    </source>
</evidence>
<dbReference type="InterPro" id="IPR000515">
    <property type="entry name" value="MetI-like"/>
</dbReference>
<feature type="transmembrane region" description="Helical" evidence="7">
    <location>
        <begin position="158"/>
        <end position="179"/>
    </location>
</feature>
<keyword evidence="6 7" id="KW-0472">Membrane</keyword>
<accession>A0A2R5ENF5</accession>
<dbReference type="PROSITE" id="PS50928">
    <property type="entry name" value="ABC_TM1"/>
    <property type="match status" value="1"/>
</dbReference>
<comment type="similarity">
    <text evidence="7">Belongs to the binding-protein-dependent transport system permease family.</text>
</comment>
<name>A0A2R5ENF5_9BACL</name>
<evidence type="ECO:0000256" key="3">
    <source>
        <dbReference type="ARBA" id="ARBA00022475"/>
    </source>
</evidence>
<keyword evidence="10" id="KW-1185">Reference proteome</keyword>
<dbReference type="CDD" id="cd06261">
    <property type="entry name" value="TM_PBP2"/>
    <property type="match status" value="1"/>
</dbReference>
<dbReference type="Pfam" id="PF00528">
    <property type="entry name" value="BPD_transp_1"/>
    <property type="match status" value="1"/>
</dbReference>
<dbReference type="AlphaFoldDB" id="A0A2R5ENF5"/>
<comment type="caution">
    <text evidence="9">The sequence shown here is derived from an EMBL/GenBank/DDBJ whole genome shotgun (WGS) entry which is preliminary data.</text>
</comment>
<keyword evidence="4 7" id="KW-0812">Transmembrane</keyword>
<dbReference type="InterPro" id="IPR035906">
    <property type="entry name" value="MetI-like_sf"/>
</dbReference>
<dbReference type="EMBL" id="BDQX01000144">
    <property type="protein sequence ID" value="GBG08182.1"/>
    <property type="molecule type" value="Genomic_DNA"/>
</dbReference>
<dbReference type="GO" id="GO:0055085">
    <property type="term" value="P:transmembrane transport"/>
    <property type="evidence" value="ECO:0007669"/>
    <property type="project" value="InterPro"/>
</dbReference>
<evidence type="ECO:0000256" key="7">
    <source>
        <dbReference type="RuleBase" id="RU363032"/>
    </source>
</evidence>
<dbReference type="Gene3D" id="1.10.3720.10">
    <property type="entry name" value="MetI-like"/>
    <property type="match status" value="1"/>
</dbReference>
<feature type="transmembrane region" description="Helical" evidence="7">
    <location>
        <begin position="99"/>
        <end position="126"/>
    </location>
</feature>
<evidence type="ECO:0000256" key="6">
    <source>
        <dbReference type="ARBA" id="ARBA00023136"/>
    </source>
</evidence>
<feature type="transmembrane region" description="Helical" evidence="7">
    <location>
        <begin position="186"/>
        <end position="208"/>
    </location>
</feature>
<feature type="transmembrane region" description="Helical" evidence="7">
    <location>
        <begin position="54"/>
        <end position="78"/>
    </location>
</feature>
<dbReference type="Proteomes" id="UP000245202">
    <property type="component" value="Unassembled WGS sequence"/>
</dbReference>
<evidence type="ECO:0000313" key="9">
    <source>
        <dbReference type="EMBL" id="GBG08182.1"/>
    </source>
</evidence>
<evidence type="ECO:0000256" key="5">
    <source>
        <dbReference type="ARBA" id="ARBA00022989"/>
    </source>
</evidence>
<dbReference type="GO" id="GO:0005886">
    <property type="term" value="C:plasma membrane"/>
    <property type="evidence" value="ECO:0007669"/>
    <property type="project" value="UniProtKB-SubCell"/>
</dbReference>
<feature type="domain" description="ABC transmembrane type-1" evidence="8">
    <location>
        <begin position="52"/>
        <end position="236"/>
    </location>
</feature>
<evidence type="ECO:0000256" key="4">
    <source>
        <dbReference type="ARBA" id="ARBA00022692"/>
    </source>
</evidence>
<feature type="transmembrane region" description="Helical" evidence="7">
    <location>
        <begin position="220"/>
        <end position="239"/>
    </location>
</feature>
<keyword evidence="5 7" id="KW-1133">Transmembrane helix</keyword>
<comment type="subcellular location">
    <subcellularLocation>
        <location evidence="1 7">Cell membrane</location>
        <topology evidence="1 7">Multi-pass membrane protein</topology>
    </subcellularLocation>
</comment>
<protein>
    <submittedName>
        <fullName evidence="9">Phosphonate ABC transporter permease</fullName>
    </submittedName>
</protein>
<evidence type="ECO:0000259" key="8">
    <source>
        <dbReference type="PROSITE" id="PS50928"/>
    </source>
</evidence>
<reference evidence="9 10" key="1">
    <citation type="submission" date="2017-08" db="EMBL/GenBank/DDBJ databases">
        <title>Substantial Increase in Enzyme Production by Combined Drug-Resistance Mutations in Paenibacillus agaridevorans.</title>
        <authorList>
            <person name="Tanaka Y."/>
            <person name="Funane K."/>
            <person name="Hosaka T."/>
            <person name="Shiwa Y."/>
            <person name="Fujita N."/>
            <person name="Miyazaki T."/>
            <person name="Yoshikawa H."/>
            <person name="Murakami K."/>
            <person name="Kasahara K."/>
            <person name="Inaoka T."/>
            <person name="Hiraga Y."/>
            <person name="Ochi K."/>
        </authorList>
    </citation>
    <scope>NUCLEOTIDE SEQUENCE [LARGE SCALE GENOMIC DNA]</scope>
    <source>
        <strain evidence="9 10">T-3040</strain>
    </source>
</reference>
<gene>
    <name evidence="9" type="ORF">PAT3040_02750</name>
</gene>
<dbReference type="SUPFAM" id="SSF161098">
    <property type="entry name" value="MetI-like"/>
    <property type="match status" value="1"/>
</dbReference>
<keyword evidence="2 7" id="KW-0813">Transport</keyword>
<evidence type="ECO:0000256" key="1">
    <source>
        <dbReference type="ARBA" id="ARBA00004651"/>
    </source>
</evidence>
<dbReference type="PANTHER" id="PTHR30043">
    <property type="entry name" value="PHOSPHONATES TRANSPORT SYSTEM PERMEASE PROTEIN"/>
    <property type="match status" value="1"/>
</dbReference>
<dbReference type="PANTHER" id="PTHR30043:SF1">
    <property type="entry name" value="ABC TRANSPORT SYSTEM PERMEASE PROTEIN P69"/>
    <property type="match status" value="1"/>
</dbReference>
<evidence type="ECO:0000256" key="2">
    <source>
        <dbReference type="ARBA" id="ARBA00022448"/>
    </source>
</evidence>
<organism evidence="9 10">
    <name type="scientific">Paenibacillus agaridevorans</name>
    <dbReference type="NCBI Taxonomy" id="171404"/>
    <lineage>
        <taxon>Bacteria</taxon>
        <taxon>Bacillati</taxon>
        <taxon>Bacillota</taxon>
        <taxon>Bacilli</taxon>
        <taxon>Bacillales</taxon>
        <taxon>Paenibacillaceae</taxon>
        <taxon>Paenibacillus</taxon>
    </lineage>
</organism>
<proteinExistence type="inferred from homology"/>
<sequence length="247" mass="26729">MLVALTLFGLLTFDYKDLVLSEAIRKTGDTLGTMLIEPHAKHFTFGEALGQVTITIGLAFLTTLFGAVIALFLALLTARNLSRPAVSLAIKSVVAFIRAVPTVLWVLIFAVAAGLGSVAAVIGMTFHSISYLVKAYSESIEELEDGVIEALRASGAGWWQIVFQAVLPSSISYIISWTFVRFEINFAVAVAMGAAAGAGGIGFDMFMASNFYFDIREIGFITYMILAFAILLELLARWIKRKLAVNA</sequence>